<dbReference type="Proteomes" id="UP001164761">
    <property type="component" value="Chromosome"/>
</dbReference>
<accession>A0ABY6ZBI5</accession>
<sequence length="98" mass="11548">MIRYKKLGYVALNVRDVERSAFFYRDMVGFTLVDEATPERAYLTCSDEHHCIVLYSSDQPGLKRIAMELEDIVQYEVSWNHLSENGYSLVEVSKEEWY</sequence>
<name>A0ABY6ZBI5_9BACL</name>
<dbReference type="RefSeq" id="WP_268004146.1">
    <property type="nucleotide sequence ID" value="NZ_BSUT01000001.1"/>
</dbReference>
<gene>
    <name evidence="2" type="ORF">NZD89_17965</name>
</gene>
<evidence type="ECO:0000313" key="2">
    <source>
        <dbReference type="EMBL" id="WAH40249.1"/>
    </source>
</evidence>
<organism evidence="2 3">
    <name type="scientific">Alicyclobacillus fastidiosus</name>
    <dbReference type="NCBI Taxonomy" id="392011"/>
    <lineage>
        <taxon>Bacteria</taxon>
        <taxon>Bacillati</taxon>
        <taxon>Bacillota</taxon>
        <taxon>Bacilli</taxon>
        <taxon>Bacillales</taxon>
        <taxon>Alicyclobacillaceae</taxon>
        <taxon>Alicyclobacillus</taxon>
    </lineage>
</organism>
<proteinExistence type="predicted"/>
<dbReference type="PROSITE" id="PS51819">
    <property type="entry name" value="VOC"/>
    <property type="match status" value="1"/>
</dbReference>
<keyword evidence="3" id="KW-1185">Reference proteome</keyword>
<dbReference type="InterPro" id="IPR004360">
    <property type="entry name" value="Glyas_Fos-R_dOase_dom"/>
</dbReference>
<dbReference type="Pfam" id="PF00903">
    <property type="entry name" value="Glyoxalase"/>
    <property type="match status" value="1"/>
</dbReference>
<reference evidence="2" key="1">
    <citation type="submission" date="2022-08" db="EMBL/GenBank/DDBJ databases">
        <title>Alicyclobacillus fastidiosus DSM 17978, complete genome.</title>
        <authorList>
            <person name="Wang Q."/>
            <person name="Cai R."/>
            <person name="Wang Z."/>
        </authorList>
    </citation>
    <scope>NUCLEOTIDE SEQUENCE</scope>
    <source>
        <strain evidence="2">DSM 17978</strain>
    </source>
</reference>
<protein>
    <submittedName>
        <fullName evidence="2">VOC family protein</fullName>
    </submittedName>
</protein>
<dbReference type="EMBL" id="CP104067">
    <property type="protein sequence ID" value="WAH40249.1"/>
    <property type="molecule type" value="Genomic_DNA"/>
</dbReference>
<dbReference type="SUPFAM" id="SSF54593">
    <property type="entry name" value="Glyoxalase/Bleomycin resistance protein/Dihydroxybiphenyl dioxygenase"/>
    <property type="match status" value="1"/>
</dbReference>
<dbReference type="InterPro" id="IPR037523">
    <property type="entry name" value="VOC_core"/>
</dbReference>
<evidence type="ECO:0000313" key="3">
    <source>
        <dbReference type="Proteomes" id="UP001164761"/>
    </source>
</evidence>
<evidence type="ECO:0000259" key="1">
    <source>
        <dbReference type="PROSITE" id="PS51819"/>
    </source>
</evidence>
<dbReference type="Gene3D" id="3.10.180.10">
    <property type="entry name" value="2,3-Dihydroxybiphenyl 1,2-Dioxygenase, domain 1"/>
    <property type="match status" value="1"/>
</dbReference>
<feature type="domain" description="VOC" evidence="1">
    <location>
        <begin position="6"/>
        <end position="98"/>
    </location>
</feature>
<dbReference type="InterPro" id="IPR029068">
    <property type="entry name" value="Glyas_Bleomycin-R_OHBP_Dase"/>
</dbReference>